<sequence>MHRSGRTLPNGTLHAVRALAVECRTGQLTRREFLTRATALGVSGAAALSAIGVRGRAQTTGPSPVPGGTLRIQMDVRPVTDPRLHDFSESANLTRGLLEYLVEYTPDGRFESMLLQDWEANAEATEYHLYLRPGVRWNDGTPFTAEDVAANFVGWADATVPGNSMASRLTALIDPVTRTAREGAIQVIDPLVVRLRLSQPDITLIPSVADYPAAVQRADLVGTNPLDHGIGTGAYRITAFEPSVRAVLDRAEDHDYWGTAALDRVEYIDFGADPLRWRAAAEDGLFDMTARTEPGYITTFDALGWTNYSVQTASTVVVRPNQQATIDGQMPYSDLRVRRALARAVDNGICLELGIDGRGTVAENHHVSPIQPDYAHLPPLRTDTAEARRLMDEAGMLEFEHELVSVDDTWRRATADAVAAQLQEAGFRIRRRIVPRDDFDMNWKSYAFSATNWNHRELGVQVMALAYRTGAVWNETGFSNPEFDRLLDRAVTIADADTRRDTMARLQQILQTDGVIIQPFWQSLYRHANRNVTGAQMHPKNEINPHRLGWAVLPEVSED</sequence>
<dbReference type="AlphaFoldDB" id="A0A2V2LJB9"/>
<dbReference type="GO" id="GO:0043190">
    <property type="term" value="C:ATP-binding cassette (ABC) transporter complex"/>
    <property type="evidence" value="ECO:0007669"/>
    <property type="project" value="InterPro"/>
</dbReference>
<dbReference type="InterPro" id="IPR000914">
    <property type="entry name" value="SBP_5_dom"/>
</dbReference>
<evidence type="ECO:0000259" key="3">
    <source>
        <dbReference type="Pfam" id="PF00496"/>
    </source>
</evidence>
<dbReference type="InterPro" id="IPR039424">
    <property type="entry name" value="SBP_5"/>
</dbReference>
<dbReference type="PANTHER" id="PTHR30290">
    <property type="entry name" value="PERIPLASMIC BINDING COMPONENT OF ABC TRANSPORTER"/>
    <property type="match status" value="1"/>
</dbReference>
<dbReference type="InterPro" id="IPR006311">
    <property type="entry name" value="TAT_signal"/>
</dbReference>
<dbReference type="PIRSF" id="PIRSF002741">
    <property type="entry name" value="MppA"/>
    <property type="match status" value="1"/>
</dbReference>
<evidence type="ECO:0000313" key="4">
    <source>
        <dbReference type="EMBL" id="PWR03306.1"/>
    </source>
</evidence>
<comment type="caution">
    <text evidence="4">The sequence shown here is derived from an EMBL/GenBank/DDBJ whole genome shotgun (WGS) entry which is preliminary data.</text>
</comment>
<dbReference type="GO" id="GO:0030288">
    <property type="term" value="C:outer membrane-bounded periplasmic space"/>
    <property type="evidence" value="ECO:0007669"/>
    <property type="project" value="UniProtKB-ARBA"/>
</dbReference>
<evidence type="ECO:0000256" key="2">
    <source>
        <dbReference type="ARBA" id="ARBA00005695"/>
    </source>
</evidence>
<dbReference type="EMBL" id="QGKU01000029">
    <property type="protein sequence ID" value="PWR03306.1"/>
    <property type="molecule type" value="Genomic_DNA"/>
</dbReference>
<feature type="domain" description="Solute-binding protein family 5" evidence="3">
    <location>
        <begin position="111"/>
        <end position="454"/>
    </location>
</feature>
<dbReference type="SUPFAM" id="SSF53850">
    <property type="entry name" value="Periplasmic binding protein-like II"/>
    <property type="match status" value="1"/>
</dbReference>
<dbReference type="Pfam" id="PF00496">
    <property type="entry name" value="SBP_bac_5"/>
    <property type="match status" value="1"/>
</dbReference>
<dbReference type="RefSeq" id="WP_109811098.1">
    <property type="nucleotide sequence ID" value="NZ_QGKU01000029.1"/>
</dbReference>
<dbReference type="CDD" id="cd08503">
    <property type="entry name" value="PBP2_NikA_DppA_OppA_like_17"/>
    <property type="match status" value="1"/>
</dbReference>
<comment type="similarity">
    <text evidence="2">Belongs to the bacterial solute-binding protein 5 family.</text>
</comment>
<dbReference type="PROSITE" id="PS51318">
    <property type="entry name" value="TAT"/>
    <property type="match status" value="1"/>
</dbReference>
<dbReference type="InterPro" id="IPR030678">
    <property type="entry name" value="Peptide/Ni-bd"/>
</dbReference>
<protein>
    <submittedName>
        <fullName evidence="4">Diguanylate cyclase</fullName>
    </submittedName>
</protein>
<name>A0A2V2LJB9_9RHOB</name>
<comment type="subcellular location">
    <subcellularLocation>
        <location evidence="1">Periplasm</location>
    </subcellularLocation>
</comment>
<dbReference type="Proteomes" id="UP000245680">
    <property type="component" value="Unassembled WGS sequence"/>
</dbReference>
<organism evidence="4 5">
    <name type="scientific">Meridianimarinicoccus roseus</name>
    <dbReference type="NCBI Taxonomy" id="2072018"/>
    <lineage>
        <taxon>Bacteria</taxon>
        <taxon>Pseudomonadati</taxon>
        <taxon>Pseudomonadota</taxon>
        <taxon>Alphaproteobacteria</taxon>
        <taxon>Rhodobacterales</taxon>
        <taxon>Paracoccaceae</taxon>
        <taxon>Meridianimarinicoccus</taxon>
    </lineage>
</organism>
<dbReference type="GO" id="GO:1904680">
    <property type="term" value="F:peptide transmembrane transporter activity"/>
    <property type="evidence" value="ECO:0007669"/>
    <property type="project" value="TreeGrafter"/>
</dbReference>
<gene>
    <name evidence="4" type="ORF">DKT77_07540</name>
</gene>
<dbReference type="OrthoDB" id="9803988at2"/>
<evidence type="ECO:0000256" key="1">
    <source>
        <dbReference type="ARBA" id="ARBA00004418"/>
    </source>
</evidence>
<accession>A0A2V2LJB9</accession>
<reference evidence="4 5" key="1">
    <citation type="submission" date="2018-05" db="EMBL/GenBank/DDBJ databases">
        <title>Rhodobacteraceae gen. nov., sp. nov. isolated from sea water.</title>
        <authorList>
            <person name="Ren Y."/>
        </authorList>
    </citation>
    <scope>NUCLEOTIDE SEQUENCE [LARGE SCALE GENOMIC DNA]</scope>
    <source>
        <strain evidence="4 5">TG-679</strain>
    </source>
</reference>
<dbReference type="Gene3D" id="3.10.105.10">
    <property type="entry name" value="Dipeptide-binding Protein, Domain 3"/>
    <property type="match status" value="1"/>
</dbReference>
<proteinExistence type="inferred from homology"/>
<dbReference type="GO" id="GO:0015833">
    <property type="term" value="P:peptide transport"/>
    <property type="evidence" value="ECO:0007669"/>
    <property type="project" value="TreeGrafter"/>
</dbReference>
<evidence type="ECO:0000313" key="5">
    <source>
        <dbReference type="Proteomes" id="UP000245680"/>
    </source>
</evidence>
<dbReference type="Gene3D" id="3.40.190.10">
    <property type="entry name" value="Periplasmic binding protein-like II"/>
    <property type="match status" value="1"/>
</dbReference>
<keyword evidence="5" id="KW-1185">Reference proteome</keyword>